<dbReference type="EMBL" id="JAENIG010000001">
    <property type="protein sequence ID" value="MBK1853358.1"/>
    <property type="molecule type" value="Genomic_DNA"/>
</dbReference>
<dbReference type="Proteomes" id="UP000634206">
    <property type="component" value="Unassembled WGS sequence"/>
</dbReference>
<accession>A0AAE2S9A5</accession>
<dbReference type="PANTHER" id="PTHR30565:SF9">
    <property type="entry name" value="PROTEIN YCIF"/>
    <property type="match status" value="1"/>
</dbReference>
<dbReference type="InterPro" id="IPR009078">
    <property type="entry name" value="Ferritin-like_SF"/>
</dbReference>
<dbReference type="AlphaFoldDB" id="A0AAE2S9A5"/>
<dbReference type="Pfam" id="PF05974">
    <property type="entry name" value="DUF892"/>
    <property type="match status" value="1"/>
</dbReference>
<proteinExistence type="predicted"/>
<dbReference type="Gene3D" id="1.20.1260.10">
    <property type="match status" value="1"/>
</dbReference>
<dbReference type="InterPro" id="IPR047114">
    <property type="entry name" value="YciF"/>
</dbReference>
<comment type="caution">
    <text evidence="1">The sequence shown here is derived from an EMBL/GenBank/DDBJ whole genome shotgun (WGS) entry which is preliminary data.</text>
</comment>
<gene>
    <name evidence="1" type="ORF">JIN83_00140</name>
</gene>
<reference evidence="1" key="1">
    <citation type="submission" date="2021-01" db="EMBL/GenBank/DDBJ databases">
        <title>Modified the classification status of verrucomicrobia.</title>
        <authorList>
            <person name="Feng X."/>
        </authorList>
    </citation>
    <scope>NUCLEOTIDE SEQUENCE</scope>
    <source>
        <strain evidence="1">5K15</strain>
    </source>
</reference>
<protein>
    <submittedName>
        <fullName evidence="1">Ferritin-like domain-containing protein</fullName>
    </submittedName>
</protein>
<dbReference type="InterPro" id="IPR010287">
    <property type="entry name" value="DUF892_YciF-like"/>
</dbReference>
<dbReference type="RefSeq" id="WP_309487957.1">
    <property type="nucleotide sequence ID" value="NZ_JAENIG010000001.1"/>
</dbReference>
<name>A0AAE2S9A5_9BACT</name>
<organism evidence="1 2">
    <name type="scientific">Oceaniferula flava</name>
    <dbReference type="NCBI Taxonomy" id="2800421"/>
    <lineage>
        <taxon>Bacteria</taxon>
        <taxon>Pseudomonadati</taxon>
        <taxon>Verrucomicrobiota</taxon>
        <taxon>Verrucomicrobiia</taxon>
        <taxon>Verrucomicrobiales</taxon>
        <taxon>Verrucomicrobiaceae</taxon>
        <taxon>Oceaniferula</taxon>
    </lineage>
</organism>
<keyword evidence="2" id="KW-1185">Reference proteome</keyword>
<dbReference type="SUPFAM" id="SSF47240">
    <property type="entry name" value="Ferritin-like"/>
    <property type="match status" value="1"/>
</dbReference>
<dbReference type="PANTHER" id="PTHR30565">
    <property type="entry name" value="PROTEIN YCIF"/>
    <property type="match status" value="1"/>
</dbReference>
<evidence type="ECO:0000313" key="2">
    <source>
        <dbReference type="Proteomes" id="UP000634206"/>
    </source>
</evidence>
<dbReference type="InterPro" id="IPR012347">
    <property type="entry name" value="Ferritin-like"/>
</dbReference>
<evidence type="ECO:0000313" key="1">
    <source>
        <dbReference type="EMBL" id="MBK1853358.1"/>
    </source>
</evidence>
<sequence length="164" mass="18252">MKLDSYEKLLVHELKDLYSAEKQILKALPKLSEAANNPQLKRAFDNHREETKKHISRIEEVFNQLDFEPGGEHCSGAEGLIEEGEDMIALDGDENVKDAGLICAAQRVEHYEMAGYGNALFLATALGKDSIVEILRKTLEDEGKADRDLTHIAKQEILSSMAVA</sequence>
<dbReference type="CDD" id="cd07909">
    <property type="entry name" value="YciF"/>
    <property type="match status" value="1"/>
</dbReference>